<feature type="binding site" evidence="6">
    <location>
        <begin position="261"/>
        <end position="263"/>
    </location>
    <ligand>
        <name>substrate</name>
    </ligand>
</feature>
<feature type="binding site" evidence="6">
    <location>
        <position position="92"/>
    </location>
    <ligand>
        <name>substrate</name>
    </ligand>
</feature>
<dbReference type="AlphaFoldDB" id="A0A143PRE3"/>
<evidence type="ECO:0000256" key="1">
    <source>
        <dbReference type="ARBA" id="ARBA00010716"/>
    </source>
</evidence>
<feature type="binding site" evidence="7">
    <location>
        <position position="147"/>
    </location>
    <ligand>
        <name>Zn(2+)</name>
        <dbReference type="ChEBI" id="CHEBI:29105"/>
    </ligand>
</feature>
<feature type="binding site" evidence="6">
    <location>
        <position position="179"/>
    </location>
    <ligand>
        <name>substrate</name>
    </ligand>
</feature>
<dbReference type="EMBL" id="CP015136">
    <property type="protein sequence ID" value="AMY11287.1"/>
    <property type="molecule type" value="Genomic_DNA"/>
</dbReference>
<feature type="binding site" evidence="7">
    <location>
        <position position="79"/>
    </location>
    <ligand>
        <name>Zn(2+)</name>
        <dbReference type="ChEBI" id="CHEBI:29105"/>
    </ligand>
</feature>
<dbReference type="RefSeq" id="WP_110172850.1">
    <property type="nucleotide sequence ID" value="NZ_CP015136.1"/>
</dbReference>
<protein>
    <submittedName>
        <fullName evidence="8">N-acetylglucosamine-6-phosphate deacetylase</fullName>
        <ecNumber evidence="8">3.5.1.25</ecNumber>
    </submittedName>
</protein>
<dbReference type="GO" id="GO:0006046">
    <property type="term" value="P:N-acetylglucosamine catabolic process"/>
    <property type="evidence" value="ECO:0007669"/>
    <property type="project" value="TreeGrafter"/>
</dbReference>
<dbReference type="PANTHER" id="PTHR11113">
    <property type="entry name" value="N-ACETYLGLUCOSAMINE-6-PHOSPHATE DEACETYLASE"/>
    <property type="match status" value="1"/>
</dbReference>
<dbReference type="SUPFAM" id="SSF51556">
    <property type="entry name" value="Metallo-dependent hydrolases"/>
    <property type="match status" value="1"/>
</dbReference>
<evidence type="ECO:0000256" key="3">
    <source>
        <dbReference type="ARBA" id="ARBA00022801"/>
    </source>
</evidence>
<feature type="binding site" evidence="7">
    <location>
        <position position="168"/>
    </location>
    <ligand>
        <name>Zn(2+)</name>
        <dbReference type="ChEBI" id="CHEBI:29105"/>
    </ligand>
</feature>
<name>A0A143PRE3_LUTPR</name>
<dbReference type="GO" id="GO:0046872">
    <property type="term" value="F:metal ion binding"/>
    <property type="evidence" value="ECO:0007669"/>
    <property type="project" value="UniProtKB-KW"/>
</dbReference>
<keyword evidence="9" id="KW-1185">Reference proteome</keyword>
<evidence type="ECO:0000256" key="5">
    <source>
        <dbReference type="PIRSR" id="PIRSR038994-1"/>
    </source>
</evidence>
<organism evidence="8 9">
    <name type="scientific">Luteitalea pratensis</name>
    <dbReference type="NCBI Taxonomy" id="1855912"/>
    <lineage>
        <taxon>Bacteria</taxon>
        <taxon>Pseudomonadati</taxon>
        <taxon>Acidobacteriota</taxon>
        <taxon>Vicinamibacteria</taxon>
        <taxon>Vicinamibacterales</taxon>
        <taxon>Vicinamibacteraceae</taxon>
        <taxon>Luteitalea</taxon>
    </lineage>
</organism>
<dbReference type="InterPro" id="IPR032466">
    <property type="entry name" value="Metal_Hydrolase"/>
</dbReference>
<dbReference type="PANTHER" id="PTHR11113:SF14">
    <property type="entry name" value="N-ACETYLGLUCOSAMINE-6-PHOSPHATE DEACETYLASE"/>
    <property type="match status" value="1"/>
</dbReference>
<evidence type="ECO:0000313" key="9">
    <source>
        <dbReference type="Proteomes" id="UP000076079"/>
    </source>
</evidence>
<evidence type="ECO:0000256" key="2">
    <source>
        <dbReference type="ARBA" id="ARBA00022723"/>
    </source>
</evidence>
<reference evidence="9" key="2">
    <citation type="submission" date="2016-04" db="EMBL/GenBank/DDBJ databases">
        <title>First Complete Genome Sequence of a Subdivision 6 Acidobacterium.</title>
        <authorList>
            <person name="Huang S."/>
            <person name="Vieira S."/>
            <person name="Bunk B."/>
            <person name="Riedel T."/>
            <person name="Sproeer C."/>
            <person name="Overmann J."/>
        </authorList>
    </citation>
    <scope>NUCLEOTIDE SEQUENCE [LARGE SCALE GENOMIC DNA]</scope>
    <source>
        <strain evidence="9">DSM 100886 HEG_-6_39</strain>
    </source>
</reference>
<comment type="cofactor">
    <cofactor evidence="7">
        <name>a divalent metal cation</name>
        <dbReference type="ChEBI" id="CHEBI:60240"/>
    </cofactor>
    <text evidence="7">Binds 1 divalent metal cation per subunit.</text>
</comment>
<sequence>MPEHRGPAFVDLQVNGFAGVDYNADVSIEQIVQSFAAMECTGVGLCLPTIITSTYEHFRDCARRLIATGHPIVAGIHMEGPYISPEDGFRGAHPRACVVAPSLDDFARRQDAADGHIRLVTVAAEVPGVLPVIESVVASGVRVALGHTNATTDQIADAVKAGATMSTHLGNGCPAVLPRHPNVIWDQLATDALHASFIVDGHHLPPAAVRAMVRAKGVERCMLVTDAMMAASAPPGVYRLGELEVIATPSGRVAAAGSLTLAGSALTMPRAVGLTYRWVSLDMGVVWAMASTLPAEYLGMAPRGESHVVWSDDASEVTHVAFRPDTIG</sequence>
<dbReference type="EC" id="3.5.1.25" evidence="8"/>
<comment type="similarity">
    <text evidence="1 4">Belongs to the metallo-dependent hydrolases superfamily. NagA family.</text>
</comment>
<keyword evidence="3 4" id="KW-0378">Hydrolase</keyword>
<dbReference type="STRING" id="1855912.LuPra_04534"/>
<feature type="active site" description="Proton donor/acceptor" evidence="5">
    <location>
        <position position="226"/>
    </location>
</feature>
<evidence type="ECO:0000256" key="7">
    <source>
        <dbReference type="PIRSR" id="PIRSR038994-3"/>
    </source>
</evidence>
<feature type="binding site" evidence="6">
    <location>
        <position position="203"/>
    </location>
    <ligand>
        <name>substrate</name>
    </ligand>
</feature>
<gene>
    <name evidence="8" type="primary">nagA_3</name>
    <name evidence="8" type="ORF">LuPra_04534</name>
</gene>
<dbReference type="KEGG" id="abac:LuPra_04534"/>
<keyword evidence="4" id="KW-0119">Carbohydrate metabolism</keyword>
<evidence type="ECO:0000313" key="8">
    <source>
        <dbReference type="EMBL" id="AMY11287.1"/>
    </source>
</evidence>
<evidence type="ECO:0000256" key="6">
    <source>
        <dbReference type="PIRSR" id="PIRSR038994-2"/>
    </source>
</evidence>
<dbReference type="PATRIC" id="fig|1813736.3.peg.4783"/>
<feature type="binding site" evidence="6">
    <location>
        <begin position="171"/>
        <end position="172"/>
    </location>
    <ligand>
        <name>substrate</name>
    </ligand>
</feature>
<dbReference type="Gene3D" id="3.20.20.140">
    <property type="entry name" value="Metal-dependent hydrolases"/>
    <property type="match status" value="1"/>
</dbReference>
<dbReference type="InterPro" id="IPR003764">
    <property type="entry name" value="GlcNAc_6-P_deAcase"/>
</dbReference>
<dbReference type="PIRSF" id="PIRSF038994">
    <property type="entry name" value="NagA"/>
    <property type="match status" value="1"/>
</dbReference>
<dbReference type="GO" id="GO:0008448">
    <property type="term" value="F:N-acetylglucosamine-6-phosphate deacetylase activity"/>
    <property type="evidence" value="ECO:0007669"/>
    <property type="project" value="UniProtKB-EC"/>
</dbReference>
<evidence type="ECO:0000256" key="4">
    <source>
        <dbReference type="PIRNR" id="PIRNR038994"/>
    </source>
</evidence>
<dbReference type="OrthoDB" id="9776488at2"/>
<reference evidence="8 9" key="1">
    <citation type="journal article" date="2016" name="Genome Announc.">
        <title>First Complete Genome Sequence of a Subdivision 6 Acidobacterium Strain.</title>
        <authorList>
            <person name="Huang S."/>
            <person name="Vieira S."/>
            <person name="Bunk B."/>
            <person name="Riedel T."/>
            <person name="Sproer C."/>
            <person name="Overmann J."/>
        </authorList>
    </citation>
    <scope>NUCLEOTIDE SEQUENCE [LARGE SCALE GENOMIC DNA]</scope>
    <source>
        <strain evidence="9">DSM 100886 HEG_-6_39</strain>
    </source>
</reference>
<keyword evidence="2 7" id="KW-0479">Metal-binding</keyword>
<proteinExistence type="inferred from homology"/>
<accession>A0A143PRE3</accession>
<dbReference type="Proteomes" id="UP000076079">
    <property type="component" value="Chromosome"/>
</dbReference>